<name>A0A0L0VP66_9BASI</name>
<dbReference type="InterPro" id="IPR052925">
    <property type="entry name" value="Phage_Integrase-like_Recomb"/>
</dbReference>
<keyword evidence="1" id="KW-0233">DNA recombination</keyword>
<dbReference type="Gene3D" id="1.10.443.10">
    <property type="entry name" value="Intergrase catalytic core"/>
    <property type="match status" value="1"/>
</dbReference>
<dbReference type="InterPro" id="IPR013762">
    <property type="entry name" value="Integrase-like_cat_sf"/>
</dbReference>
<dbReference type="GO" id="GO:0003677">
    <property type="term" value="F:DNA binding"/>
    <property type="evidence" value="ECO:0007669"/>
    <property type="project" value="InterPro"/>
</dbReference>
<dbReference type="EMBL" id="AJIL01000032">
    <property type="protein sequence ID" value="KNF01051.1"/>
    <property type="molecule type" value="Genomic_DNA"/>
</dbReference>
<evidence type="ECO:0000256" key="1">
    <source>
        <dbReference type="ARBA" id="ARBA00023172"/>
    </source>
</evidence>
<comment type="caution">
    <text evidence="2">The sequence shown here is derived from an EMBL/GenBank/DDBJ whole genome shotgun (WGS) entry which is preliminary data.</text>
</comment>
<dbReference type="AlphaFoldDB" id="A0A0L0VP66"/>
<dbReference type="InterPro" id="IPR011010">
    <property type="entry name" value="DNA_brk_join_enz"/>
</dbReference>
<dbReference type="PANTHER" id="PTHR34605:SF3">
    <property type="entry name" value="P CELL-TYPE AGGLUTINATION PROTEIN MAP4-LIKE-RELATED"/>
    <property type="match status" value="1"/>
</dbReference>
<protein>
    <recommendedName>
        <fullName evidence="4">Tyr recombinase domain-containing protein</fullName>
    </recommendedName>
</protein>
<evidence type="ECO:0000313" key="3">
    <source>
        <dbReference type="Proteomes" id="UP000054564"/>
    </source>
</evidence>
<evidence type="ECO:0000313" key="2">
    <source>
        <dbReference type="EMBL" id="KNF01051.1"/>
    </source>
</evidence>
<accession>A0A0L0VP66</accession>
<dbReference type="Proteomes" id="UP000054564">
    <property type="component" value="Unassembled WGS sequence"/>
</dbReference>
<dbReference type="PANTHER" id="PTHR34605">
    <property type="entry name" value="PHAGE_INTEGRASE DOMAIN-CONTAINING PROTEIN"/>
    <property type="match status" value="1"/>
</dbReference>
<dbReference type="GO" id="GO:0015074">
    <property type="term" value="P:DNA integration"/>
    <property type="evidence" value="ECO:0007669"/>
    <property type="project" value="InterPro"/>
</dbReference>
<dbReference type="STRING" id="1165861.A0A0L0VP66"/>
<gene>
    <name evidence="2" type="ORF">PSTG_05682</name>
</gene>
<keyword evidence="3" id="KW-1185">Reference proteome</keyword>
<dbReference type="SUPFAM" id="SSF56349">
    <property type="entry name" value="DNA breaking-rejoining enzymes"/>
    <property type="match status" value="1"/>
</dbReference>
<proteinExistence type="predicted"/>
<dbReference type="SUPFAM" id="SSF47823">
    <property type="entry name" value="lambda integrase-like, N-terminal domain"/>
    <property type="match status" value="1"/>
</dbReference>
<organism evidence="2 3">
    <name type="scientific">Puccinia striiformis f. sp. tritici PST-78</name>
    <dbReference type="NCBI Taxonomy" id="1165861"/>
    <lineage>
        <taxon>Eukaryota</taxon>
        <taxon>Fungi</taxon>
        <taxon>Dikarya</taxon>
        <taxon>Basidiomycota</taxon>
        <taxon>Pucciniomycotina</taxon>
        <taxon>Pucciniomycetes</taxon>
        <taxon>Pucciniales</taxon>
        <taxon>Pucciniaceae</taxon>
        <taxon>Puccinia</taxon>
    </lineage>
</organism>
<reference evidence="3" key="1">
    <citation type="submission" date="2014-03" db="EMBL/GenBank/DDBJ databases">
        <title>The Genome Sequence of Puccinia striiformis f. sp. tritici PST-78.</title>
        <authorList>
            <consortium name="The Broad Institute Genome Sequencing Platform"/>
            <person name="Cuomo C."/>
            <person name="Hulbert S."/>
            <person name="Chen X."/>
            <person name="Walker B."/>
            <person name="Young S.K."/>
            <person name="Zeng Q."/>
            <person name="Gargeya S."/>
            <person name="Fitzgerald M."/>
            <person name="Haas B."/>
            <person name="Abouelleil A."/>
            <person name="Alvarado L."/>
            <person name="Arachchi H.M."/>
            <person name="Berlin A.M."/>
            <person name="Chapman S.B."/>
            <person name="Goldberg J."/>
            <person name="Griggs A."/>
            <person name="Gujja S."/>
            <person name="Hansen M."/>
            <person name="Howarth C."/>
            <person name="Imamovic A."/>
            <person name="Larimer J."/>
            <person name="McCowan C."/>
            <person name="Montmayeur A."/>
            <person name="Murphy C."/>
            <person name="Neiman D."/>
            <person name="Pearson M."/>
            <person name="Priest M."/>
            <person name="Roberts A."/>
            <person name="Saif S."/>
            <person name="Shea T."/>
            <person name="Sisk P."/>
            <person name="Sykes S."/>
            <person name="Wortman J."/>
            <person name="Nusbaum C."/>
            <person name="Birren B."/>
        </authorList>
    </citation>
    <scope>NUCLEOTIDE SEQUENCE [LARGE SCALE GENOMIC DNA]</scope>
    <source>
        <strain evidence="3">race PST-78</strain>
    </source>
</reference>
<sequence length="354" mass="39492">MFDIDKIKPFLQDGTNPKETTARDVHFLNSFKWNTILSYNAAVKKYIKFSKANNKVSFSLPLAPEEIYEFCYWAGRVLNEPTANDVASTTLAKYLFGLQAWHLFHHKKYPDLTKPTVTVLLRSSAHADAELSAKPRKGAIHLHHLVLLAQTLAGGNQFHRALLDLAIVAFWGMARMSELTYDSPTGQLRKTSSVLTPDAVFVRGPKSIVATLSIRGAKTCIPGGIQFLSFHPVGNMLCPVRALVRRIDDTKGRNTSLFGYDDEEGNRVHLTKTVVCRTLSKIWAGLGCAGLSGHSFRVGGASFRNAMGTPIKRIQILGRWTSDCYLLYLRQYSPSEVQNTLKLWGDLNTCWKSS</sequence>
<dbReference type="GO" id="GO:0006310">
    <property type="term" value="P:DNA recombination"/>
    <property type="evidence" value="ECO:0007669"/>
    <property type="project" value="UniProtKB-KW"/>
</dbReference>
<evidence type="ECO:0008006" key="4">
    <source>
        <dbReference type="Google" id="ProtNLM"/>
    </source>
</evidence>